<dbReference type="InterPro" id="IPR016180">
    <property type="entry name" value="Ribosomal_uL16_dom"/>
</dbReference>
<evidence type="ECO:0000256" key="3">
    <source>
        <dbReference type="ARBA" id="ARBA00023274"/>
    </source>
</evidence>
<evidence type="ECO:0000256" key="4">
    <source>
        <dbReference type="RuleBase" id="RU004413"/>
    </source>
</evidence>
<dbReference type="HAMAP" id="MF_01342">
    <property type="entry name" value="Ribosomal_uL16"/>
    <property type="match status" value="1"/>
</dbReference>
<reference evidence="5" key="1">
    <citation type="journal article" date="2017" name="New Phytol.">
        <title>On the brink: the highly reduced plastomes of nonphotosynthetic Ericaceae.</title>
        <authorList>
            <person name="Braukmann T.W.A."/>
            <person name="Broe M.B."/>
            <person name="Stefanovic S."/>
            <person name="Freudenstein J.V."/>
        </authorList>
    </citation>
    <scope>NUCLEOTIDE SEQUENCE</scope>
</reference>
<proteinExistence type="inferred from homology"/>
<dbReference type="PANTHER" id="PTHR12220:SF13">
    <property type="entry name" value="LARGE RIBOSOMAL SUBUNIT PROTEIN UL16M"/>
    <property type="match status" value="1"/>
</dbReference>
<dbReference type="SUPFAM" id="SSF54686">
    <property type="entry name" value="Ribosomal protein L16p/L10e"/>
    <property type="match status" value="1"/>
</dbReference>
<evidence type="ECO:0000256" key="1">
    <source>
        <dbReference type="ARBA" id="ARBA00008931"/>
    </source>
</evidence>
<dbReference type="GO" id="GO:0005762">
    <property type="term" value="C:mitochondrial large ribosomal subunit"/>
    <property type="evidence" value="ECO:0007669"/>
    <property type="project" value="TreeGrafter"/>
</dbReference>
<dbReference type="PROSITE" id="PS00586">
    <property type="entry name" value="RIBOSOMAL_L16_1"/>
    <property type="match status" value="1"/>
</dbReference>
<comment type="similarity">
    <text evidence="1 4">Belongs to the universal ribosomal protein uL16 family.</text>
</comment>
<sequence length="151" mass="17398">MVITINYNPKKTRFRKQHRGRMKGISYRGKHICFGKYALQALEPAWVTSRQIEAGRRAMTRNVRRGGKIWVRLFPDKPVTVRTKETRMGSGKGKGSPEYWVAVVKPGRILYEMDGVAERIARKAILIAASKMPIRTQFIILLQDKNVELKE</sequence>
<dbReference type="PRINTS" id="PR00060">
    <property type="entry name" value="RIBOSOMALL16"/>
</dbReference>
<keyword evidence="5" id="KW-0934">Plastid</keyword>
<dbReference type="CDD" id="cd01433">
    <property type="entry name" value="Ribosomal_L16_L10e"/>
    <property type="match status" value="1"/>
</dbReference>
<dbReference type="FunFam" id="3.90.1170.10:FF:000001">
    <property type="entry name" value="50S ribosomal protein L16"/>
    <property type="match status" value="1"/>
</dbReference>
<name>A0A221SRC2_PTEAN</name>
<evidence type="ECO:0000313" key="5">
    <source>
        <dbReference type="EMBL" id="ASN79080.1"/>
    </source>
</evidence>
<protein>
    <submittedName>
        <fullName evidence="5">Ribosomal protein L16</fullName>
    </submittedName>
</protein>
<organism evidence="5">
    <name type="scientific">Pterospora andromedea</name>
    <name type="common">Pine drops</name>
    <dbReference type="NCBI Taxonomy" id="4349"/>
    <lineage>
        <taxon>Eukaryota</taxon>
        <taxon>Viridiplantae</taxon>
        <taxon>Streptophyta</taxon>
        <taxon>Embryophyta</taxon>
        <taxon>Tracheophyta</taxon>
        <taxon>Spermatophyta</taxon>
        <taxon>Magnoliopsida</taxon>
        <taxon>eudicotyledons</taxon>
        <taxon>Gunneridae</taxon>
        <taxon>Pentapetalae</taxon>
        <taxon>asterids</taxon>
        <taxon>Ericales</taxon>
        <taxon>Ericaceae</taxon>
        <taxon>Pyroloideae</taxon>
        <taxon>Pterosporeae</taxon>
        <taxon>Pterospora</taxon>
    </lineage>
</organism>
<dbReference type="InterPro" id="IPR020798">
    <property type="entry name" value="Ribosomal_uL16_CS"/>
</dbReference>
<keyword evidence="3 4" id="KW-0687">Ribonucleoprotein</keyword>
<dbReference type="InterPro" id="IPR036920">
    <property type="entry name" value="Ribosomal_uL16_sf"/>
</dbReference>
<dbReference type="GO" id="GO:0032543">
    <property type="term" value="P:mitochondrial translation"/>
    <property type="evidence" value="ECO:0007669"/>
    <property type="project" value="TreeGrafter"/>
</dbReference>
<evidence type="ECO:0000256" key="2">
    <source>
        <dbReference type="ARBA" id="ARBA00022980"/>
    </source>
</evidence>
<dbReference type="Gene3D" id="3.90.1170.10">
    <property type="entry name" value="Ribosomal protein L10e/L16"/>
    <property type="match status" value="1"/>
</dbReference>
<dbReference type="GO" id="GO:0019843">
    <property type="term" value="F:rRNA binding"/>
    <property type="evidence" value="ECO:0007669"/>
    <property type="project" value="InterPro"/>
</dbReference>
<dbReference type="InterPro" id="IPR000114">
    <property type="entry name" value="Ribosomal_uL16_bact-type"/>
</dbReference>
<dbReference type="EMBL" id="MF120270">
    <property type="protein sequence ID" value="ASN79080.1"/>
    <property type="molecule type" value="Genomic_DNA"/>
</dbReference>
<gene>
    <name evidence="5" type="primary">rpl16</name>
</gene>
<dbReference type="PANTHER" id="PTHR12220">
    <property type="entry name" value="50S/60S RIBOSOMAL PROTEIN L16"/>
    <property type="match status" value="1"/>
</dbReference>
<accession>A0A221SRC2</accession>
<dbReference type="GO" id="GO:0003735">
    <property type="term" value="F:structural constituent of ribosome"/>
    <property type="evidence" value="ECO:0007669"/>
    <property type="project" value="InterPro"/>
</dbReference>
<dbReference type="AlphaFoldDB" id="A0A221SRC2"/>
<geneLocation type="plastid" evidence="5"/>
<keyword evidence="2 4" id="KW-0689">Ribosomal protein</keyword>
<dbReference type="NCBIfam" id="TIGR01164">
    <property type="entry name" value="rplP_bact"/>
    <property type="match status" value="1"/>
</dbReference>
<dbReference type="InterPro" id="IPR047873">
    <property type="entry name" value="Ribosomal_uL16"/>
</dbReference>
<dbReference type="Pfam" id="PF00252">
    <property type="entry name" value="Ribosomal_L16"/>
    <property type="match status" value="1"/>
</dbReference>